<reference evidence="1" key="2">
    <citation type="journal article" date="2015" name="Data Brief">
        <title>Shoot transcriptome of the giant reed, Arundo donax.</title>
        <authorList>
            <person name="Barrero R.A."/>
            <person name="Guerrero F.D."/>
            <person name="Moolhuijzen P."/>
            <person name="Goolsby J.A."/>
            <person name="Tidwell J."/>
            <person name="Bellgard S.E."/>
            <person name="Bellgard M.I."/>
        </authorList>
    </citation>
    <scope>NUCLEOTIDE SEQUENCE</scope>
    <source>
        <tissue evidence="1">Shoot tissue taken approximately 20 cm above the soil surface</tissue>
    </source>
</reference>
<protein>
    <submittedName>
        <fullName evidence="1">Uncharacterized protein</fullName>
    </submittedName>
</protein>
<evidence type="ECO:0000313" key="1">
    <source>
        <dbReference type="EMBL" id="JAE13293.1"/>
    </source>
</evidence>
<organism evidence="1">
    <name type="scientific">Arundo donax</name>
    <name type="common">Giant reed</name>
    <name type="synonym">Donax arundinaceus</name>
    <dbReference type="NCBI Taxonomy" id="35708"/>
    <lineage>
        <taxon>Eukaryota</taxon>
        <taxon>Viridiplantae</taxon>
        <taxon>Streptophyta</taxon>
        <taxon>Embryophyta</taxon>
        <taxon>Tracheophyta</taxon>
        <taxon>Spermatophyta</taxon>
        <taxon>Magnoliopsida</taxon>
        <taxon>Liliopsida</taxon>
        <taxon>Poales</taxon>
        <taxon>Poaceae</taxon>
        <taxon>PACMAD clade</taxon>
        <taxon>Arundinoideae</taxon>
        <taxon>Arundineae</taxon>
        <taxon>Arundo</taxon>
    </lineage>
</organism>
<proteinExistence type="predicted"/>
<reference evidence="1" key="1">
    <citation type="submission" date="2014-09" db="EMBL/GenBank/DDBJ databases">
        <authorList>
            <person name="Magalhaes I.L.F."/>
            <person name="Oliveira U."/>
            <person name="Santos F.R."/>
            <person name="Vidigal T.H.D.A."/>
            <person name="Brescovit A.D."/>
            <person name="Santos A.J."/>
        </authorList>
    </citation>
    <scope>NUCLEOTIDE SEQUENCE</scope>
    <source>
        <tissue evidence="1">Shoot tissue taken approximately 20 cm above the soil surface</tissue>
    </source>
</reference>
<dbReference type="AlphaFoldDB" id="A0A0A9FY31"/>
<name>A0A0A9FY31_ARUDO</name>
<sequence>MQKSTTCKIRSRLQVLAMYFQCPRQKKGTQFRHECPIYQSDVSPILPNITQKLHYDPILPNILAGSNIIELDLSTNITEFYMYFVNTSFSLRVSLQPRTYKEYIDILSFHRNYFDLIFRILSKWRIEINYKTAHHLARHVARRGDL</sequence>
<dbReference type="EMBL" id="GBRH01184603">
    <property type="protein sequence ID" value="JAE13293.1"/>
    <property type="molecule type" value="Transcribed_RNA"/>
</dbReference>
<accession>A0A0A9FY31</accession>